<dbReference type="InterPro" id="IPR007728">
    <property type="entry name" value="Pre-SET_dom"/>
</dbReference>
<keyword evidence="4" id="KW-0808">Transferase</keyword>
<evidence type="ECO:0000259" key="9">
    <source>
        <dbReference type="PROSITE" id="PS50867"/>
    </source>
</evidence>
<name>A0AAJ6Z727_PAPXU</name>
<evidence type="ECO:0000256" key="1">
    <source>
        <dbReference type="ARBA" id="ARBA00004286"/>
    </source>
</evidence>
<dbReference type="AlphaFoldDB" id="A0AAJ6Z727"/>
<dbReference type="GO" id="GO:0032259">
    <property type="term" value="P:methylation"/>
    <property type="evidence" value="ECO:0007669"/>
    <property type="project" value="UniProtKB-KW"/>
</dbReference>
<dbReference type="InterPro" id="IPR050973">
    <property type="entry name" value="H3K9_Histone-Lys_N-MTase"/>
</dbReference>
<dbReference type="GO" id="GO:0005634">
    <property type="term" value="C:nucleus"/>
    <property type="evidence" value="ECO:0007669"/>
    <property type="project" value="InterPro"/>
</dbReference>
<dbReference type="GO" id="GO:0042054">
    <property type="term" value="F:histone methyltransferase activity"/>
    <property type="evidence" value="ECO:0007669"/>
    <property type="project" value="InterPro"/>
</dbReference>
<dbReference type="Pfam" id="PF05033">
    <property type="entry name" value="Pre-SET"/>
    <property type="match status" value="1"/>
</dbReference>
<dbReference type="InterPro" id="IPR003616">
    <property type="entry name" value="Post-SET_dom"/>
</dbReference>
<dbReference type="InterPro" id="IPR001214">
    <property type="entry name" value="SET_dom"/>
</dbReference>
<feature type="domain" description="Pre-SET" evidence="9">
    <location>
        <begin position="42"/>
        <end position="110"/>
    </location>
</feature>
<evidence type="ECO:0000256" key="7">
    <source>
        <dbReference type="ARBA" id="ARBA00022833"/>
    </source>
</evidence>
<dbReference type="PANTHER" id="PTHR46223:SF3">
    <property type="entry name" value="HISTONE-LYSINE N-METHYLTRANSFERASE SET-23"/>
    <property type="match status" value="1"/>
</dbReference>
<keyword evidence="7" id="KW-0862">Zinc</keyword>
<dbReference type="GO" id="GO:0005694">
    <property type="term" value="C:chromosome"/>
    <property type="evidence" value="ECO:0007669"/>
    <property type="project" value="UniProtKB-SubCell"/>
</dbReference>
<evidence type="ECO:0000256" key="4">
    <source>
        <dbReference type="ARBA" id="ARBA00022679"/>
    </source>
</evidence>
<dbReference type="PANTHER" id="PTHR46223">
    <property type="entry name" value="HISTONE-LYSINE N-METHYLTRANSFERASE SUV39H"/>
    <property type="match status" value="1"/>
</dbReference>
<dbReference type="Gene3D" id="2.170.270.10">
    <property type="entry name" value="SET domain"/>
    <property type="match status" value="1"/>
</dbReference>
<evidence type="ECO:0000256" key="5">
    <source>
        <dbReference type="ARBA" id="ARBA00022691"/>
    </source>
</evidence>
<dbReference type="GO" id="GO:0008757">
    <property type="term" value="F:S-adenosylmethionine-dependent methyltransferase activity"/>
    <property type="evidence" value="ECO:0007669"/>
    <property type="project" value="UniProtKB-ARBA"/>
</dbReference>
<dbReference type="GO" id="GO:0008170">
    <property type="term" value="F:N-methyltransferase activity"/>
    <property type="evidence" value="ECO:0007669"/>
    <property type="project" value="UniProtKB-ARBA"/>
</dbReference>
<accession>A0AAJ6Z727</accession>
<organism evidence="11">
    <name type="scientific">Papilio xuthus</name>
    <name type="common">Asian swallowtail butterfly</name>
    <dbReference type="NCBI Taxonomy" id="66420"/>
    <lineage>
        <taxon>Eukaryota</taxon>
        <taxon>Metazoa</taxon>
        <taxon>Ecdysozoa</taxon>
        <taxon>Arthropoda</taxon>
        <taxon>Hexapoda</taxon>
        <taxon>Insecta</taxon>
        <taxon>Pterygota</taxon>
        <taxon>Neoptera</taxon>
        <taxon>Endopterygota</taxon>
        <taxon>Lepidoptera</taxon>
        <taxon>Glossata</taxon>
        <taxon>Ditrysia</taxon>
        <taxon>Papilionoidea</taxon>
        <taxon>Papilionidae</taxon>
        <taxon>Papilioninae</taxon>
        <taxon>Papilio</taxon>
    </lineage>
</organism>
<proteinExistence type="predicted"/>
<feature type="domain" description="Post-SET" evidence="10">
    <location>
        <begin position="254"/>
        <end position="270"/>
    </location>
</feature>
<dbReference type="Proteomes" id="UP000694872">
    <property type="component" value="Unplaced"/>
</dbReference>
<dbReference type="KEGG" id="pxu:106117055"/>
<feature type="domain" description="SET" evidence="8">
    <location>
        <begin position="113"/>
        <end position="239"/>
    </location>
</feature>
<keyword evidence="5" id="KW-0949">S-adenosyl-L-methionine</keyword>
<comment type="subcellular location">
    <subcellularLocation>
        <location evidence="1">Chromosome</location>
    </subcellularLocation>
</comment>
<gene>
    <name evidence="11" type="primary">LOC106117055</name>
</gene>
<dbReference type="Pfam" id="PF00856">
    <property type="entry name" value="SET"/>
    <property type="match status" value="1"/>
</dbReference>
<sequence>MNDHYDHTSPDLIYVVENIPGPAEDNEEYEELFNNYNSQLSYKCECIGSCINESCFCIHNSRGKNYNFSDINNLKSYKIIDNKKSDKSIFECNDLCSCIRYCGNKLVQEGPLEGLFVKPCYVKEKGMGLFTKHLIDKGSYICEYAGEIITKSQALKRHQINVNNMKMNFIFCLNEYSNNKVTQTFVDPSSFGNIGRYINHSCEPNCFIVPIRVNTPLPKLAIFSLTEISAEHEITIDYGSKTCNDLNIEVNVHGRKPCLCYSNNCKGILPYDLY</sequence>
<dbReference type="GO" id="GO:0008270">
    <property type="term" value="F:zinc ion binding"/>
    <property type="evidence" value="ECO:0007669"/>
    <property type="project" value="InterPro"/>
</dbReference>
<keyword evidence="6" id="KW-0479">Metal-binding</keyword>
<dbReference type="PROSITE" id="PS50280">
    <property type="entry name" value="SET"/>
    <property type="match status" value="1"/>
</dbReference>
<protein>
    <submittedName>
        <fullName evidence="11">Histone-lysine N-methyltransferase SETMAR</fullName>
    </submittedName>
</protein>
<evidence type="ECO:0000259" key="10">
    <source>
        <dbReference type="PROSITE" id="PS50868"/>
    </source>
</evidence>
<evidence type="ECO:0000313" key="11">
    <source>
        <dbReference type="RefSeq" id="XP_013166582.1"/>
    </source>
</evidence>
<dbReference type="PROSITE" id="PS50868">
    <property type="entry name" value="POST_SET"/>
    <property type="match status" value="1"/>
</dbReference>
<keyword evidence="2" id="KW-0158">Chromosome</keyword>
<dbReference type="SMART" id="SM00317">
    <property type="entry name" value="SET"/>
    <property type="match status" value="1"/>
</dbReference>
<evidence type="ECO:0000259" key="8">
    <source>
        <dbReference type="PROSITE" id="PS50280"/>
    </source>
</evidence>
<evidence type="ECO:0000256" key="6">
    <source>
        <dbReference type="ARBA" id="ARBA00022723"/>
    </source>
</evidence>
<reference evidence="11" key="1">
    <citation type="submission" date="2025-08" db="UniProtKB">
        <authorList>
            <consortium name="RefSeq"/>
        </authorList>
    </citation>
    <scope>IDENTIFICATION</scope>
</reference>
<dbReference type="PROSITE" id="PS50867">
    <property type="entry name" value="PRE_SET"/>
    <property type="match status" value="1"/>
</dbReference>
<dbReference type="InterPro" id="IPR046341">
    <property type="entry name" value="SET_dom_sf"/>
</dbReference>
<dbReference type="GeneID" id="106117055"/>
<dbReference type="RefSeq" id="XP_013166582.1">
    <property type="nucleotide sequence ID" value="XM_013311128.1"/>
</dbReference>
<dbReference type="SUPFAM" id="SSF82199">
    <property type="entry name" value="SET domain"/>
    <property type="match status" value="1"/>
</dbReference>
<evidence type="ECO:0000256" key="2">
    <source>
        <dbReference type="ARBA" id="ARBA00022454"/>
    </source>
</evidence>
<keyword evidence="3" id="KW-0489">Methyltransferase</keyword>
<evidence type="ECO:0000256" key="3">
    <source>
        <dbReference type="ARBA" id="ARBA00022603"/>
    </source>
</evidence>